<dbReference type="Pfam" id="PF16088">
    <property type="entry name" value="BORCS7"/>
    <property type="match status" value="1"/>
</dbReference>
<sequence length="141" mass="15807">MFLKSEVPVCSLIHSKKKVNKIKIKIFQNPKFISLTMSIASRDHAKQLFNESKRRLADRVGVNVNNTASIARQIVRGSKSSDILMQSAKHLAQQETALENSASNLIKIQLIQQQLGYQHAAIREGCHILGNVREAVSSMER</sequence>
<dbReference type="Proteomes" id="UP001153620">
    <property type="component" value="Chromosome 2"/>
</dbReference>
<evidence type="ECO:0000256" key="3">
    <source>
        <dbReference type="ARBA" id="ARBA00022295"/>
    </source>
</evidence>
<keyword evidence="5" id="KW-0458">Lysosome</keyword>
<gene>
    <name evidence="6" type="ORF">CHIRRI_LOCUS7932</name>
</gene>
<dbReference type="EMBL" id="OU895878">
    <property type="protein sequence ID" value="CAG9805056.1"/>
    <property type="molecule type" value="Genomic_DNA"/>
</dbReference>
<proteinExistence type="inferred from homology"/>
<dbReference type="PANTHER" id="PTHR31397:SF1">
    <property type="entry name" value="BLOC-1-RELATED COMPLEX SUBUNIT 7"/>
    <property type="match status" value="1"/>
</dbReference>
<dbReference type="PANTHER" id="PTHR31397">
    <property type="entry name" value="BLOC-1-RELATED COMPLEX SUBUNIT 7 BORSC7"/>
    <property type="match status" value="1"/>
</dbReference>
<dbReference type="GO" id="GO:0005765">
    <property type="term" value="C:lysosomal membrane"/>
    <property type="evidence" value="ECO:0007669"/>
    <property type="project" value="UniProtKB-SubCell"/>
</dbReference>
<keyword evidence="7" id="KW-1185">Reference proteome</keyword>
<reference evidence="6" key="1">
    <citation type="submission" date="2022-01" db="EMBL/GenBank/DDBJ databases">
        <authorList>
            <person name="King R."/>
        </authorList>
    </citation>
    <scope>NUCLEOTIDE SEQUENCE</scope>
</reference>
<reference evidence="6" key="2">
    <citation type="submission" date="2022-10" db="EMBL/GenBank/DDBJ databases">
        <authorList>
            <consortium name="ENA_rothamsted_submissions"/>
            <consortium name="culmorum"/>
            <person name="King R."/>
        </authorList>
    </citation>
    <scope>NUCLEOTIDE SEQUENCE</scope>
</reference>
<dbReference type="OrthoDB" id="5567844at2759"/>
<evidence type="ECO:0000313" key="7">
    <source>
        <dbReference type="Proteomes" id="UP001153620"/>
    </source>
</evidence>
<accession>A0A9N9RUA4</accession>
<comment type="similarity">
    <text evidence="2">Belongs to the BORCS7 family.</text>
</comment>
<comment type="subcellular location">
    <subcellularLocation>
        <location evidence="1">Lysosome membrane</location>
    </subcellularLocation>
</comment>
<name>A0A9N9RUA4_9DIPT</name>
<dbReference type="AlphaFoldDB" id="A0A9N9RUA4"/>
<evidence type="ECO:0000256" key="2">
    <source>
        <dbReference type="ARBA" id="ARBA00005433"/>
    </source>
</evidence>
<organism evidence="6 7">
    <name type="scientific">Chironomus riparius</name>
    <dbReference type="NCBI Taxonomy" id="315576"/>
    <lineage>
        <taxon>Eukaryota</taxon>
        <taxon>Metazoa</taxon>
        <taxon>Ecdysozoa</taxon>
        <taxon>Arthropoda</taxon>
        <taxon>Hexapoda</taxon>
        <taxon>Insecta</taxon>
        <taxon>Pterygota</taxon>
        <taxon>Neoptera</taxon>
        <taxon>Endopterygota</taxon>
        <taxon>Diptera</taxon>
        <taxon>Nematocera</taxon>
        <taxon>Chironomoidea</taxon>
        <taxon>Chironomidae</taxon>
        <taxon>Chironominae</taxon>
        <taxon>Chironomus</taxon>
    </lineage>
</organism>
<evidence type="ECO:0000256" key="5">
    <source>
        <dbReference type="ARBA" id="ARBA00023228"/>
    </source>
</evidence>
<keyword evidence="4" id="KW-0472">Membrane</keyword>
<protein>
    <recommendedName>
        <fullName evidence="3">BLOC-1-related complex subunit 7</fullName>
    </recommendedName>
</protein>
<evidence type="ECO:0000256" key="1">
    <source>
        <dbReference type="ARBA" id="ARBA00004656"/>
    </source>
</evidence>
<evidence type="ECO:0000256" key="4">
    <source>
        <dbReference type="ARBA" id="ARBA00023136"/>
    </source>
</evidence>
<dbReference type="GO" id="GO:0099078">
    <property type="term" value="C:BORC complex"/>
    <property type="evidence" value="ECO:0007669"/>
    <property type="project" value="TreeGrafter"/>
</dbReference>
<dbReference type="InterPro" id="IPR032143">
    <property type="entry name" value="BORCS7"/>
</dbReference>
<evidence type="ECO:0000313" key="6">
    <source>
        <dbReference type="EMBL" id="CAG9805056.1"/>
    </source>
</evidence>